<feature type="compositionally biased region" description="Pro residues" evidence="1">
    <location>
        <begin position="687"/>
        <end position="702"/>
    </location>
</feature>
<dbReference type="EMBL" id="CAJNOH010000014">
    <property type="protein sequence ID" value="CAF0753404.1"/>
    <property type="molecule type" value="Genomic_DNA"/>
</dbReference>
<feature type="compositionally biased region" description="Acidic residues" evidence="1">
    <location>
        <begin position="667"/>
        <end position="683"/>
    </location>
</feature>
<dbReference type="PANTHER" id="PTHR46583:SF2">
    <property type="entry name" value="RGS DOMAIN-CONTAINING PROTEIN"/>
    <property type="match status" value="1"/>
</dbReference>
<feature type="compositionally biased region" description="Low complexity" evidence="1">
    <location>
        <begin position="268"/>
        <end position="278"/>
    </location>
</feature>
<comment type="caution">
    <text evidence="2">The sequence shown here is derived from an EMBL/GenBank/DDBJ whole genome shotgun (WGS) entry which is preliminary data.</text>
</comment>
<protein>
    <recommendedName>
        <fullName evidence="5">RGS domain-containing protein</fullName>
    </recommendedName>
</protein>
<dbReference type="PANTHER" id="PTHR46583">
    <property type="entry name" value="REGULATOR OF G-PROTEIN SIGNALING 22"/>
    <property type="match status" value="1"/>
</dbReference>
<dbReference type="Proteomes" id="UP000663870">
    <property type="component" value="Unassembled WGS sequence"/>
</dbReference>
<feature type="region of interest" description="Disordered" evidence="1">
    <location>
        <begin position="1265"/>
        <end position="1291"/>
    </location>
</feature>
<evidence type="ECO:0000313" key="3">
    <source>
        <dbReference type="EMBL" id="CAF0753404.1"/>
    </source>
</evidence>
<dbReference type="GO" id="GO:0005737">
    <property type="term" value="C:cytoplasm"/>
    <property type="evidence" value="ECO:0007669"/>
    <property type="project" value="TreeGrafter"/>
</dbReference>
<proteinExistence type="predicted"/>
<dbReference type="InterPro" id="IPR036305">
    <property type="entry name" value="RGS_sf"/>
</dbReference>
<feature type="compositionally biased region" description="Basic and acidic residues" evidence="1">
    <location>
        <begin position="784"/>
        <end position="801"/>
    </location>
</feature>
<feature type="region of interest" description="Disordered" evidence="1">
    <location>
        <begin position="658"/>
        <end position="702"/>
    </location>
</feature>
<feature type="region of interest" description="Disordered" evidence="1">
    <location>
        <begin position="177"/>
        <end position="201"/>
    </location>
</feature>
<evidence type="ECO:0008006" key="5">
    <source>
        <dbReference type="Google" id="ProtNLM"/>
    </source>
</evidence>
<feature type="region of interest" description="Disordered" evidence="1">
    <location>
        <begin position="264"/>
        <end position="298"/>
    </location>
</feature>
<organism evidence="2 4">
    <name type="scientific">Rotaria sordida</name>
    <dbReference type="NCBI Taxonomy" id="392033"/>
    <lineage>
        <taxon>Eukaryota</taxon>
        <taxon>Metazoa</taxon>
        <taxon>Spiralia</taxon>
        <taxon>Gnathifera</taxon>
        <taxon>Rotifera</taxon>
        <taxon>Eurotatoria</taxon>
        <taxon>Bdelloidea</taxon>
        <taxon>Philodinida</taxon>
        <taxon>Philodinidae</taxon>
        <taxon>Rotaria</taxon>
    </lineage>
</organism>
<reference evidence="2" key="1">
    <citation type="submission" date="2021-02" db="EMBL/GenBank/DDBJ databases">
        <authorList>
            <person name="Nowell W R."/>
        </authorList>
    </citation>
    <scope>NUCLEOTIDE SEQUENCE</scope>
</reference>
<accession>A0A813NDV8</accession>
<evidence type="ECO:0000313" key="4">
    <source>
        <dbReference type="Proteomes" id="UP000663870"/>
    </source>
</evidence>
<dbReference type="InterPro" id="IPR042651">
    <property type="entry name" value="Rgs22"/>
</dbReference>
<dbReference type="EMBL" id="CAJNOL010000009">
    <property type="protein sequence ID" value="CAF0736705.1"/>
    <property type="molecule type" value="Genomic_DNA"/>
</dbReference>
<dbReference type="GO" id="GO:0001965">
    <property type="term" value="F:G-protein alpha-subunit binding"/>
    <property type="evidence" value="ECO:0007669"/>
    <property type="project" value="InterPro"/>
</dbReference>
<evidence type="ECO:0000256" key="1">
    <source>
        <dbReference type="SAM" id="MobiDB-lite"/>
    </source>
</evidence>
<feature type="region of interest" description="Disordered" evidence="1">
    <location>
        <begin position="1312"/>
        <end position="1343"/>
    </location>
</feature>
<keyword evidence="4" id="KW-1185">Reference proteome</keyword>
<dbReference type="GO" id="GO:0009966">
    <property type="term" value="P:regulation of signal transduction"/>
    <property type="evidence" value="ECO:0007669"/>
    <property type="project" value="InterPro"/>
</dbReference>
<sequence length="1343" mass="156575">MPEQPSASFAESCTIHDFDELLSLDDIFVEYFNEFLRLGTFVQKIEYNRELNTFIEKNHDKILNTNDENLLHDNEKKSNEIDNNSIYSGFSDLIQLDDVPELTNKNNLNIQKDHQVQIMEWVKTERLNLFWRTELYRQYKLCKLLLRPLTTENEPSEYSSQGIGGYSRQSVYTAARTLSTDNSTGHGMAQTTTLEEDEEQQDLDQNDPYANANMIFENNIMVSELLRMPKAFLRPGSRAYSVPANMVSSLSIFFPTIQTKYPTKMSKRSSSSKTSQRKSLPKDDENNSSDDPNDPRSLSLYSSVKMKYFEDAENEEENNDVGDFGLEIQSSSSQLKYKYLGSFQGMQSFVHFLQTTKGGYELYRFWMDCEFFKDTMVGLDQIDNVVARTRLFRDLNDGKYHLPFMRHLQNKIRRAYSDTSGILTHDIFLQVQYDVLRRLRIYWSARFIIHQLFEQHHSKLHFRIESKRPADVCLYPIDQRTKANLIEMTRVFLSTDYTINEDIILNENNQDNQDEIEQSFNNRFMKKYATIIRQDKQAGGLFLRYITFNERRLLPLMLFCYDVDDFRYSNIDDKILESQHGLSILNTYFGNSAKLSLDQFMPDIQIDKWIETFHQYKFDKLSFEPLFKRALLILKDAWLRCIKEDVNHFTTAYYLTSSSPSHSINGSEDEDESEEEDENENENEPSPIKPSPIKPSPIKPSPIKPILKKQIQRIHSPQTQIKISNDMIYIKRPWLNRFIPSAPTERQERFIEALENAMTDEERQRLRAARLERLRKIEENRKKALKAARERRQKQANEKSGADAFNEKNAQMRRHESGLYIDRILPSKTATISKDAQHLLLNSFQRYIKSSKTAPAKFEQKLSLILDIIKWLETTNPFEKQQQIDRMRKTYFDSQSKRNILPLNDEYTEMLDINNGRPDPAFIQSIYRDIRIELEDEFVRYCGDRINEFEIDSIDDFLSKSYDELTLLFNDINDGRRGDRDDDDNGILFDPDVEALASNSDGTGKVAKKHYAELLQLIGDAAIGRFNERFYYFYAYLTHWVDQKKAPYIDQDFLFCIDVSRLKEIANDSMLQAKARYILETYFESNLTSSTFTCRLDITNSDLQTRIVRSLQKYLSTNVNDFTSLDEARTNLVKDKLVYYYAGFKAYLFRMNLTKTHPSRLAKLQEQLNIYQQQQRANKSAKTNARSSISTTNKILSPRKTLTAMSKTHPLSPSTPIDITTVTKTQRLLNERMKTFDTIQSNKVNDIPFPNTNRKVRQQSANVNNNKLRNSNNQDGQITTNIERSNSLKEKSRGPVFVQYTLTSGLKIKYSDGRPIEENTNGTGIGLQQRRGSAAYSFGSGND</sequence>
<name>A0A813NDV8_9BILA</name>
<dbReference type="Proteomes" id="UP000663854">
    <property type="component" value="Unassembled WGS sequence"/>
</dbReference>
<feature type="region of interest" description="Disordered" evidence="1">
    <location>
        <begin position="784"/>
        <end position="803"/>
    </location>
</feature>
<gene>
    <name evidence="2" type="ORF">JXQ802_LOCUS874</name>
    <name evidence="3" type="ORF">PYM288_LOCUS2215</name>
</gene>
<feature type="compositionally biased region" description="Polar residues" evidence="1">
    <location>
        <begin position="1274"/>
        <end position="1285"/>
    </location>
</feature>
<evidence type="ECO:0000313" key="2">
    <source>
        <dbReference type="EMBL" id="CAF0736705.1"/>
    </source>
</evidence>
<dbReference type="SUPFAM" id="SSF48097">
    <property type="entry name" value="Regulator of G-protein signaling, RGS"/>
    <property type="match status" value="1"/>
</dbReference>
<dbReference type="GO" id="GO:0005634">
    <property type="term" value="C:nucleus"/>
    <property type="evidence" value="ECO:0007669"/>
    <property type="project" value="TreeGrafter"/>
</dbReference>